<feature type="transmembrane region" description="Helical" evidence="1">
    <location>
        <begin position="75"/>
        <end position="93"/>
    </location>
</feature>
<reference evidence="2 3" key="1">
    <citation type="submission" date="2020-10" db="EMBL/GenBank/DDBJ databases">
        <title>Phylogeny of dyella-like bacteria.</title>
        <authorList>
            <person name="Fu J."/>
        </authorList>
    </citation>
    <scope>NUCLEOTIDE SEQUENCE [LARGE SCALE GENOMIC DNA]</scope>
    <source>
        <strain evidence="2 3">THG-B117</strain>
    </source>
</reference>
<dbReference type="Proteomes" id="UP001430065">
    <property type="component" value="Unassembled WGS sequence"/>
</dbReference>
<organism evidence="2 3">
    <name type="scientific">Dyella kyungheensis</name>
    <dbReference type="NCBI Taxonomy" id="1242174"/>
    <lineage>
        <taxon>Bacteria</taxon>
        <taxon>Pseudomonadati</taxon>
        <taxon>Pseudomonadota</taxon>
        <taxon>Gammaproteobacteria</taxon>
        <taxon>Lysobacterales</taxon>
        <taxon>Rhodanobacteraceae</taxon>
        <taxon>Dyella</taxon>
    </lineage>
</organism>
<evidence type="ECO:0000256" key="1">
    <source>
        <dbReference type="SAM" id="Phobius"/>
    </source>
</evidence>
<gene>
    <name evidence="2" type="ORF">ISP20_11045</name>
</gene>
<evidence type="ECO:0000313" key="3">
    <source>
        <dbReference type="Proteomes" id="UP001430065"/>
    </source>
</evidence>
<feature type="transmembrane region" description="Helical" evidence="1">
    <location>
        <begin position="100"/>
        <end position="117"/>
    </location>
</feature>
<feature type="transmembrane region" description="Helical" evidence="1">
    <location>
        <begin position="48"/>
        <end position="69"/>
    </location>
</feature>
<keyword evidence="3" id="KW-1185">Reference proteome</keyword>
<feature type="transmembrane region" description="Helical" evidence="1">
    <location>
        <begin position="6"/>
        <end position="27"/>
    </location>
</feature>
<keyword evidence="1" id="KW-0472">Membrane</keyword>
<keyword evidence="1" id="KW-0812">Transmembrane</keyword>
<dbReference type="InterPro" id="IPR009732">
    <property type="entry name" value="DUF1304"/>
</dbReference>
<dbReference type="RefSeq" id="WP_204636145.1">
    <property type="nucleotide sequence ID" value="NZ_JADIKC010000004.1"/>
</dbReference>
<keyword evidence="1" id="KW-1133">Transmembrane helix</keyword>
<name>A0ABS2JTC5_9GAMM</name>
<dbReference type="EMBL" id="JADIKC010000004">
    <property type="protein sequence ID" value="MBM7121692.1"/>
    <property type="molecule type" value="Genomic_DNA"/>
</dbReference>
<accession>A0ABS2JTC5</accession>
<dbReference type="Pfam" id="PF06993">
    <property type="entry name" value="DUF1304"/>
    <property type="match status" value="1"/>
</dbReference>
<dbReference type="PANTHER" id="PTHR38446">
    <property type="entry name" value="BLL0914 PROTEIN"/>
    <property type="match status" value="1"/>
</dbReference>
<proteinExistence type="predicted"/>
<sequence>MYVTAHLVVALVALLHVWFLVLEMFLWTKPSGRRAFGLSEEFAQQSKVLAANQGLYNGFLAAGLFWGLWQGVAGRPIVVFFLVCVLLAGLYGGFTASRKVLWVQALPALMGLVLVLLS</sequence>
<protein>
    <submittedName>
        <fullName evidence="2">DUF1304 domain-containing protein</fullName>
    </submittedName>
</protein>
<evidence type="ECO:0000313" key="2">
    <source>
        <dbReference type="EMBL" id="MBM7121692.1"/>
    </source>
</evidence>
<comment type="caution">
    <text evidence="2">The sequence shown here is derived from an EMBL/GenBank/DDBJ whole genome shotgun (WGS) entry which is preliminary data.</text>
</comment>
<dbReference type="PANTHER" id="PTHR38446:SF1">
    <property type="entry name" value="BLL0914 PROTEIN"/>
    <property type="match status" value="1"/>
</dbReference>